<dbReference type="Proteomes" id="UP000605676">
    <property type="component" value="Unassembled WGS sequence"/>
</dbReference>
<dbReference type="Pfam" id="PF00082">
    <property type="entry name" value="Peptidase_S8"/>
    <property type="match status" value="1"/>
</dbReference>
<sequence length="636" mass="71226">MKSIIICLVATLAAPLFSAFAQQKIVVTKAEDLPKHTYELQIKDAVTFIQDEKNVLDLAALIKHDLLNDLDTYEIKDKSSLNGIYSKLRVIAVLEKDYVAALKYIQKSRVQSDKESDKLIRGLTTEALVNAFSKYDGTTSTKIGNEVSSFLDDFFKVVDFSLIQEDVEQTKGILEIYSENLVIGQVKGSTQKMLDNNKGKIPGDMVYSLIGSYFDLNFFMPYKNDVYASYATAIELYGIKTEMLDIWEERDSVLLQHNLTNVTIGVWDSGIDISVLPDNQRWNNREEIIDQKDNDQNGFIDDVNGIAYTKEGKKTSQILLPVEYDDKQMDSIKESSKGLMDLIANIQSDEAKELKKYLAAFEPDDFDRFIERLGLYGLYAHGTHVAGIVVDGNPKAKVLCARLTFDHRNIPDVLTVDKAQNWAQMYKDVVTYFDDNSARVVNMSWSVDYDYEFLRPLEINGYGNDVEERKALAKKLYEIERMAFIEAVSSAPDVLFVCAAGNENNDADFAAFFPASLNYPNLITVGAVDKAGRKTSFTTEGESVDVFANGYEVASYVPGGSTIAYSGTSMASPQVANLAAKMLAVNPILSPSQLVDIIVSTATRSDEDILLIHPKNAIEKAKNTRLMEFRWEEEED</sequence>
<name>A0ABS1HE93_9BACT</name>
<dbReference type="PRINTS" id="PR00723">
    <property type="entry name" value="SUBTILISIN"/>
</dbReference>
<gene>
    <name evidence="8" type="ORF">JIV24_01205</name>
</gene>
<reference evidence="8 9" key="1">
    <citation type="submission" date="2021-01" db="EMBL/GenBank/DDBJ databases">
        <title>Carboxyliciviraga sp.nov., isolated from coastal sediments.</title>
        <authorList>
            <person name="Lu D."/>
            <person name="Zhang T."/>
        </authorList>
    </citation>
    <scope>NUCLEOTIDE SEQUENCE [LARGE SCALE GENOMIC DNA]</scope>
    <source>
        <strain evidence="8 9">N1Y132</strain>
    </source>
</reference>
<evidence type="ECO:0000256" key="5">
    <source>
        <dbReference type="PROSITE-ProRule" id="PRU01240"/>
    </source>
</evidence>
<evidence type="ECO:0000259" key="7">
    <source>
        <dbReference type="Pfam" id="PF00082"/>
    </source>
</evidence>
<proteinExistence type="inferred from homology"/>
<dbReference type="EMBL" id="JAENRR010000002">
    <property type="protein sequence ID" value="MBK3515937.1"/>
    <property type="molecule type" value="Genomic_DNA"/>
</dbReference>
<feature type="chain" id="PRO_5046305884" evidence="6">
    <location>
        <begin position="22"/>
        <end position="636"/>
    </location>
</feature>
<protein>
    <submittedName>
        <fullName evidence="8">S8 family serine peptidase</fullName>
    </submittedName>
</protein>
<feature type="active site" description="Charge relay system" evidence="5">
    <location>
        <position position="381"/>
    </location>
</feature>
<evidence type="ECO:0000313" key="9">
    <source>
        <dbReference type="Proteomes" id="UP000605676"/>
    </source>
</evidence>
<evidence type="ECO:0000313" key="8">
    <source>
        <dbReference type="EMBL" id="MBK3515937.1"/>
    </source>
</evidence>
<evidence type="ECO:0000256" key="2">
    <source>
        <dbReference type="ARBA" id="ARBA00022670"/>
    </source>
</evidence>
<keyword evidence="4 5" id="KW-0720">Serine protease</keyword>
<dbReference type="InterPro" id="IPR050131">
    <property type="entry name" value="Peptidase_S8_subtilisin-like"/>
</dbReference>
<dbReference type="PROSITE" id="PS51892">
    <property type="entry name" value="SUBTILASE"/>
    <property type="match status" value="1"/>
</dbReference>
<dbReference type="PANTHER" id="PTHR43806">
    <property type="entry name" value="PEPTIDASE S8"/>
    <property type="match status" value="1"/>
</dbReference>
<keyword evidence="9" id="KW-1185">Reference proteome</keyword>
<feature type="signal peptide" evidence="6">
    <location>
        <begin position="1"/>
        <end position="21"/>
    </location>
</feature>
<dbReference type="SUPFAM" id="SSF52743">
    <property type="entry name" value="Subtilisin-like"/>
    <property type="match status" value="1"/>
</dbReference>
<dbReference type="PANTHER" id="PTHR43806:SF11">
    <property type="entry name" value="CEREVISIN-RELATED"/>
    <property type="match status" value="1"/>
</dbReference>
<organism evidence="8 9">
    <name type="scientific">Carboxylicivirga marina</name>
    <dbReference type="NCBI Taxonomy" id="2800988"/>
    <lineage>
        <taxon>Bacteria</taxon>
        <taxon>Pseudomonadati</taxon>
        <taxon>Bacteroidota</taxon>
        <taxon>Bacteroidia</taxon>
        <taxon>Marinilabiliales</taxon>
        <taxon>Marinilabiliaceae</taxon>
        <taxon>Carboxylicivirga</taxon>
    </lineage>
</organism>
<evidence type="ECO:0000256" key="3">
    <source>
        <dbReference type="ARBA" id="ARBA00022801"/>
    </source>
</evidence>
<dbReference type="InterPro" id="IPR015500">
    <property type="entry name" value="Peptidase_S8_subtilisin-rel"/>
</dbReference>
<keyword evidence="6" id="KW-0732">Signal</keyword>
<dbReference type="InterPro" id="IPR000209">
    <property type="entry name" value="Peptidase_S8/S53_dom"/>
</dbReference>
<keyword evidence="2 5" id="KW-0645">Protease</keyword>
<evidence type="ECO:0000256" key="1">
    <source>
        <dbReference type="ARBA" id="ARBA00011073"/>
    </source>
</evidence>
<dbReference type="InterPro" id="IPR036852">
    <property type="entry name" value="Peptidase_S8/S53_dom_sf"/>
</dbReference>
<evidence type="ECO:0000256" key="6">
    <source>
        <dbReference type="SAM" id="SignalP"/>
    </source>
</evidence>
<feature type="active site" description="Charge relay system" evidence="5">
    <location>
        <position position="569"/>
    </location>
</feature>
<dbReference type="Gene3D" id="3.40.50.200">
    <property type="entry name" value="Peptidase S8/S53 domain"/>
    <property type="match status" value="1"/>
</dbReference>
<comment type="similarity">
    <text evidence="1 5">Belongs to the peptidase S8 family.</text>
</comment>
<accession>A0ABS1HE93</accession>
<comment type="caution">
    <text evidence="8">The sequence shown here is derived from an EMBL/GenBank/DDBJ whole genome shotgun (WGS) entry which is preliminary data.</text>
</comment>
<dbReference type="RefSeq" id="WP_200463169.1">
    <property type="nucleotide sequence ID" value="NZ_JAENRR010000002.1"/>
</dbReference>
<feature type="active site" description="Charge relay system" evidence="5">
    <location>
        <position position="278"/>
    </location>
</feature>
<feature type="domain" description="Peptidase S8/S53" evidence="7">
    <location>
        <begin position="261"/>
        <end position="607"/>
    </location>
</feature>
<evidence type="ECO:0000256" key="4">
    <source>
        <dbReference type="ARBA" id="ARBA00022825"/>
    </source>
</evidence>
<keyword evidence="3 5" id="KW-0378">Hydrolase</keyword>